<dbReference type="EMBL" id="JBFXLT010000156">
    <property type="protein sequence ID" value="KAL2802963.1"/>
    <property type="molecule type" value="Genomic_DNA"/>
</dbReference>
<feature type="coiled-coil region" evidence="1">
    <location>
        <begin position="45"/>
        <end position="72"/>
    </location>
</feature>
<evidence type="ECO:0000313" key="3">
    <source>
        <dbReference type="Proteomes" id="UP001610334"/>
    </source>
</evidence>
<keyword evidence="1" id="KW-0175">Coiled coil</keyword>
<organism evidence="2 3">
    <name type="scientific">Aspergillus granulosus</name>
    <dbReference type="NCBI Taxonomy" id="176169"/>
    <lineage>
        <taxon>Eukaryota</taxon>
        <taxon>Fungi</taxon>
        <taxon>Dikarya</taxon>
        <taxon>Ascomycota</taxon>
        <taxon>Pezizomycotina</taxon>
        <taxon>Eurotiomycetes</taxon>
        <taxon>Eurotiomycetidae</taxon>
        <taxon>Eurotiales</taxon>
        <taxon>Aspergillaceae</taxon>
        <taxon>Aspergillus</taxon>
        <taxon>Aspergillus subgen. Nidulantes</taxon>
    </lineage>
</organism>
<evidence type="ECO:0008006" key="4">
    <source>
        <dbReference type="Google" id="ProtNLM"/>
    </source>
</evidence>
<proteinExistence type="predicted"/>
<comment type="caution">
    <text evidence="2">The sequence shown here is derived from an EMBL/GenBank/DDBJ whole genome shotgun (WGS) entry which is preliminary data.</text>
</comment>
<protein>
    <recommendedName>
        <fullName evidence="4">BZIP transcription factor</fullName>
    </recommendedName>
</protein>
<keyword evidence="3" id="KW-1185">Reference proteome</keyword>
<gene>
    <name evidence="2" type="ORF">BJX63DRAFT_413367</name>
</gene>
<name>A0ABR4GV69_9EURO</name>
<evidence type="ECO:0000313" key="2">
    <source>
        <dbReference type="EMBL" id="KAL2802963.1"/>
    </source>
</evidence>
<sequence length="105" mass="11783">MDTNQEFSIFDFDPSLFNFDASILETDFGSYLPLPPTDEGFQTKTPSLETQVQELKAQLAILEKENANLRDSICEIKKYLRSLPTWTSSVVEAFGQLGVQLASES</sequence>
<accession>A0ABR4GV69</accession>
<evidence type="ECO:0000256" key="1">
    <source>
        <dbReference type="SAM" id="Coils"/>
    </source>
</evidence>
<reference evidence="2 3" key="1">
    <citation type="submission" date="2024-07" db="EMBL/GenBank/DDBJ databases">
        <title>Section-level genome sequencing and comparative genomics of Aspergillus sections Usti and Cavernicolus.</title>
        <authorList>
            <consortium name="Lawrence Berkeley National Laboratory"/>
            <person name="Nybo J.L."/>
            <person name="Vesth T.C."/>
            <person name="Theobald S."/>
            <person name="Frisvad J.C."/>
            <person name="Larsen T.O."/>
            <person name="Kjaerboelling I."/>
            <person name="Rothschild-Mancinelli K."/>
            <person name="Lyhne E.K."/>
            <person name="Kogle M.E."/>
            <person name="Barry K."/>
            <person name="Clum A."/>
            <person name="Na H."/>
            <person name="Ledsgaard L."/>
            <person name="Lin J."/>
            <person name="Lipzen A."/>
            <person name="Kuo A."/>
            <person name="Riley R."/>
            <person name="Mondo S."/>
            <person name="Labutti K."/>
            <person name="Haridas S."/>
            <person name="Pangalinan J."/>
            <person name="Salamov A.A."/>
            <person name="Simmons B.A."/>
            <person name="Magnuson J.K."/>
            <person name="Chen J."/>
            <person name="Drula E."/>
            <person name="Henrissat B."/>
            <person name="Wiebenga A."/>
            <person name="Lubbers R.J."/>
            <person name="Gomes A.C."/>
            <person name="Makela M.R."/>
            <person name="Stajich J."/>
            <person name="Grigoriev I.V."/>
            <person name="Mortensen U.H."/>
            <person name="De Vries R.P."/>
            <person name="Baker S.E."/>
            <person name="Andersen M.R."/>
        </authorList>
    </citation>
    <scope>NUCLEOTIDE SEQUENCE [LARGE SCALE GENOMIC DNA]</scope>
    <source>
        <strain evidence="2 3">CBS 588.65</strain>
    </source>
</reference>
<dbReference type="Proteomes" id="UP001610334">
    <property type="component" value="Unassembled WGS sequence"/>
</dbReference>